<dbReference type="SUPFAM" id="SSF46785">
    <property type="entry name" value="Winged helix' DNA-binding domain"/>
    <property type="match status" value="1"/>
</dbReference>
<evidence type="ECO:0000256" key="1">
    <source>
        <dbReference type="PIRSR" id="PIRSR602481-1"/>
    </source>
</evidence>
<dbReference type="AlphaFoldDB" id="A0AAW8JL96"/>
<dbReference type="PANTHER" id="PTHR33202">
    <property type="entry name" value="ZINC UPTAKE REGULATION PROTEIN"/>
    <property type="match status" value="1"/>
</dbReference>
<comment type="caution">
    <text evidence="3">The sequence shown here is derived from an EMBL/GenBank/DDBJ whole genome shotgun (WGS) entry which is preliminary data.</text>
</comment>
<dbReference type="GO" id="GO:0000976">
    <property type="term" value="F:transcription cis-regulatory region binding"/>
    <property type="evidence" value="ECO:0007669"/>
    <property type="project" value="TreeGrafter"/>
</dbReference>
<evidence type="ECO:0000256" key="2">
    <source>
        <dbReference type="PIRSR" id="PIRSR602481-2"/>
    </source>
</evidence>
<keyword evidence="1" id="KW-0862">Zinc</keyword>
<dbReference type="GO" id="GO:0045892">
    <property type="term" value="P:negative regulation of DNA-templated transcription"/>
    <property type="evidence" value="ECO:0007669"/>
    <property type="project" value="TreeGrafter"/>
</dbReference>
<dbReference type="GO" id="GO:0003700">
    <property type="term" value="F:DNA-binding transcription factor activity"/>
    <property type="evidence" value="ECO:0007669"/>
    <property type="project" value="InterPro"/>
</dbReference>
<comment type="cofactor">
    <cofactor evidence="2">
        <name>Mn(2+)</name>
        <dbReference type="ChEBI" id="CHEBI:29035"/>
    </cofactor>
    <cofactor evidence="2">
        <name>Fe(2+)</name>
        <dbReference type="ChEBI" id="CHEBI:29033"/>
    </cofactor>
    <text evidence="2">Binds 1 Mn(2+) or Fe(2+) ion per subunit.</text>
</comment>
<dbReference type="Proteomes" id="UP001243195">
    <property type="component" value="Unassembled WGS sequence"/>
</dbReference>
<reference evidence="3" key="1">
    <citation type="submission" date="2023-08" db="EMBL/GenBank/DDBJ databases">
        <title>Emergence of clinically-relevant ST2 carbapenem-resistant Acinetobacter baumannii strains in hospital sewages in Zhejiang, East of China.</title>
        <authorList>
            <person name="Kaichao C."/>
            <person name="Zhang R."/>
        </authorList>
    </citation>
    <scope>NUCLEOTIDE SEQUENCE</scope>
    <source>
        <strain evidence="3">M-SY-60</strain>
    </source>
</reference>
<feature type="binding site" evidence="2">
    <location>
        <position position="86"/>
    </location>
    <ligand>
        <name>Fe cation</name>
        <dbReference type="ChEBI" id="CHEBI:24875"/>
    </ligand>
</feature>
<dbReference type="Pfam" id="PF01475">
    <property type="entry name" value="FUR"/>
    <property type="match status" value="1"/>
</dbReference>
<evidence type="ECO:0000313" key="3">
    <source>
        <dbReference type="EMBL" id="MDQ9072767.1"/>
    </source>
</evidence>
<evidence type="ECO:0000313" key="4">
    <source>
        <dbReference type="Proteomes" id="UP001243195"/>
    </source>
</evidence>
<name>A0AAW8JL96_9GAMM</name>
<gene>
    <name evidence="3" type="ORF">RFH51_15010</name>
</gene>
<dbReference type="InterPro" id="IPR036388">
    <property type="entry name" value="WH-like_DNA-bd_sf"/>
</dbReference>
<dbReference type="InterPro" id="IPR002481">
    <property type="entry name" value="FUR"/>
</dbReference>
<dbReference type="Gene3D" id="1.10.10.10">
    <property type="entry name" value="Winged helix-like DNA-binding domain superfamily/Winged helix DNA-binding domain"/>
    <property type="match status" value="1"/>
</dbReference>
<dbReference type="InterPro" id="IPR036390">
    <property type="entry name" value="WH_DNA-bd_sf"/>
</dbReference>
<dbReference type="PANTHER" id="PTHR33202:SF7">
    <property type="entry name" value="FERRIC UPTAKE REGULATION PROTEIN"/>
    <property type="match status" value="1"/>
</dbReference>
<dbReference type="GO" id="GO:1900376">
    <property type="term" value="P:regulation of secondary metabolite biosynthetic process"/>
    <property type="evidence" value="ECO:0007669"/>
    <property type="project" value="TreeGrafter"/>
</dbReference>
<dbReference type="EMBL" id="JAVIDA010000025">
    <property type="protein sequence ID" value="MDQ9072767.1"/>
    <property type="molecule type" value="Genomic_DNA"/>
</dbReference>
<sequence length="129" mass="14994">MTIEIQHKLRRVGLKVTQARVLVMKILSEQRQQMSVKQIYQQLYQEDNKISLATVYRVINDLEITGMISQDPFARGESKYTLPVQHQIKTLELKCADLSCVDHQSLILSLQKVFKQFNADLLDIEFKSN</sequence>
<keyword evidence="1" id="KW-0479">Metal-binding</keyword>
<dbReference type="RefSeq" id="WP_004858335.1">
    <property type="nucleotide sequence ID" value="NZ_BBLI01000013.1"/>
</dbReference>
<organism evidence="3 4">
    <name type="scientific">Acinetobacter gerneri</name>
    <dbReference type="NCBI Taxonomy" id="202952"/>
    <lineage>
        <taxon>Bacteria</taxon>
        <taxon>Pseudomonadati</taxon>
        <taxon>Pseudomonadota</taxon>
        <taxon>Gammaproteobacteria</taxon>
        <taxon>Moraxellales</taxon>
        <taxon>Moraxellaceae</taxon>
        <taxon>Acinetobacter</taxon>
    </lineage>
</organism>
<dbReference type="GeneID" id="84208426"/>
<feature type="binding site" evidence="1">
    <location>
        <position position="95"/>
    </location>
    <ligand>
        <name>Zn(2+)</name>
        <dbReference type="ChEBI" id="CHEBI:29105"/>
    </ligand>
</feature>
<dbReference type="GO" id="GO:0008270">
    <property type="term" value="F:zinc ion binding"/>
    <property type="evidence" value="ECO:0007669"/>
    <property type="project" value="TreeGrafter"/>
</dbReference>
<comment type="cofactor">
    <cofactor evidence="1">
        <name>Zn(2+)</name>
        <dbReference type="ChEBI" id="CHEBI:29105"/>
    </cofactor>
    <text evidence="1">Binds 1 zinc ion per subunit.</text>
</comment>
<accession>A0AAW8JL96</accession>
<proteinExistence type="predicted"/>
<keyword evidence="2" id="KW-0408">Iron</keyword>
<protein>
    <submittedName>
        <fullName evidence="3">Transcriptional repressor</fullName>
    </submittedName>
</protein>